<evidence type="ECO:0000256" key="1">
    <source>
        <dbReference type="SAM" id="Phobius"/>
    </source>
</evidence>
<reference evidence="3" key="1">
    <citation type="journal article" date="2019" name="Int. J. Syst. Evol. Microbiol.">
        <title>The Global Catalogue of Microorganisms (GCM) 10K type strain sequencing project: providing services to taxonomists for standard genome sequencing and annotation.</title>
        <authorList>
            <consortium name="The Broad Institute Genomics Platform"/>
            <consortium name="The Broad Institute Genome Sequencing Center for Infectious Disease"/>
            <person name="Wu L."/>
            <person name="Ma J."/>
        </authorList>
    </citation>
    <scope>NUCLEOTIDE SEQUENCE [LARGE SCALE GENOMIC DNA]</scope>
    <source>
        <strain evidence="3">JCM 10977</strain>
    </source>
</reference>
<keyword evidence="1" id="KW-0812">Transmembrane</keyword>
<keyword evidence="1" id="KW-0472">Membrane</keyword>
<evidence type="ECO:0000313" key="3">
    <source>
        <dbReference type="Proteomes" id="UP001500542"/>
    </source>
</evidence>
<dbReference type="EMBL" id="BAAAHK010000019">
    <property type="protein sequence ID" value="GAA0957940.1"/>
    <property type="molecule type" value="Genomic_DNA"/>
</dbReference>
<name>A0ABP4C4C0_9ACTN</name>
<sequence length="251" mass="26835">MSPYLAAVRNYWALLPAIAICVGLILLYAVPTLVNPQWTSSILGLFKQLPGGEETEEPAPLGPKQIRSRRMLAGALVIGALGLVGFNVVLNREANGCYLAAKAWGATDDPKQDGDPCVNKIFGAFFSNGKGEVLEKSQQPVAGYQVVKGKHPAYLKWIQNPPKPDEVAMVFGVGFNCSNDLKVIETADKITAVIDDTEPCPPDSQIEVVPIKLDKPVGDRPVVTVGGQPIPRIDPDLPSWGTVLKKLATGG</sequence>
<accession>A0ABP4C4C0</accession>
<dbReference type="Proteomes" id="UP001500542">
    <property type="component" value="Unassembled WGS sequence"/>
</dbReference>
<proteinExistence type="predicted"/>
<comment type="caution">
    <text evidence="2">The sequence shown here is derived from an EMBL/GenBank/DDBJ whole genome shotgun (WGS) entry which is preliminary data.</text>
</comment>
<feature type="transmembrane region" description="Helical" evidence="1">
    <location>
        <begin position="12"/>
        <end position="30"/>
    </location>
</feature>
<protein>
    <submittedName>
        <fullName evidence="2">Uncharacterized protein</fullName>
    </submittedName>
</protein>
<evidence type="ECO:0000313" key="2">
    <source>
        <dbReference type="EMBL" id="GAA0957940.1"/>
    </source>
</evidence>
<keyword evidence="1" id="KW-1133">Transmembrane helix</keyword>
<gene>
    <name evidence="2" type="ORF">GCM10009554_69440</name>
</gene>
<organism evidence="2 3">
    <name type="scientific">Kribbella koreensis</name>
    <dbReference type="NCBI Taxonomy" id="57909"/>
    <lineage>
        <taxon>Bacteria</taxon>
        <taxon>Bacillati</taxon>
        <taxon>Actinomycetota</taxon>
        <taxon>Actinomycetes</taxon>
        <taxon>Propionibacteriales</taxon>
        <taxon>Kribbellaceae</taxon>
        <taxon>Kribbella</taxon>
    </lineage>
</organism>
<keyword evidence="3" id="KW-1185">Reference proteome</keyword>
<feature type="transmembrane region" description="Helical" evidence="1">
    <location>
        <begin position="71"/>
        <end position="90"/>
    </location>
</feature>